<evidence type="ECO:0000256" key="2">
    <source>
        <dbReference type="SAM" id="SignalP"/>
    </source>
</evidence>
<dbReference type="GO" id="GO:0007411">
    <property type="term" value="P:axon guidance"/>
    <property type="evidence" value="ECO:0007669"/>
    <property type="project" value="TreeGrafter"/>
</dbReference>
<dbReference type="InterPro" id="IPR013783">
    <property type="entry name" value="Ig-like_fold"/>
</dbReference>
<keyword evidence="2" id="KW-0732">Signal</keyword>
<evidence type="ECO:0000256" key="1">
    <source>
        <dbReference type="SAM" id="Phobius"/>
    </source>
</evidence>
<dbReference type="Proteomes" id="UP000594262">
    <property type="component" value="Unplaced"/>
</dbReference>
<dbReference type="EnsemblMetazoa" id="CLYHEMT018498.1">
    <property type="protein sequence ID" value="CLYHEMP018498.1"/>
    <property type="gene ID" value="CLYHEMG018498"/>
</dbReference>
<dbReference type="GO" id="GO:0043236">
    <property type="term" value="F:laminin binding"/>
    <property type="evidence" value="ECO:0007669"/>
    <property type="project" value="TreeGrafter"/>
</dbReference>
<dbReference type="PANTHER" id="PTHR21559:SF21">
    <property type="entry name" value="DYSTROGLYCAN 1"/>
    <property type="match status" value="1"/>
</dbReference>
<dbReference type="GO" id="GO:0016011">
    <property type="term" value="C:dystroglycan complex"/>
    <property type="evidence" value="ECO:0007669"/>
    <property type="project" value="TreeGrafter"/>
</dbReference>
<keyword evidence="5" id="KW-1185">Reference proteome</keyword>
<accession>A0A7M5X603</accession>
<evidence type="ECO:0000313" key="4">
    <source>
        <dbReference type="EnsemblMetazoa" id="CLYHEMP018498.1"/>
    </source>
</evidence>
<proteinExistence type="predicted"/>
<dbReference type="GeneID" id="136815589"/>
<dbReference type="PANTHER" id="PTHR21559">
    <property type="entry name" value="DYSTROGLYCAN-RELATED"/>
    <property type="match status" value="1"/>
</dbReference>
<feature type="domain" description="Peptidase S72" evidence="3">
    <location>
        <begin position="848"/>
        <end position="965"/>
    </location>
</feature>
<feature type="transmembrane region" description="Helical" evidence="1">
    <location>
        <begin position="4141"/>
        <end position="4166"/>
    </location>
</feature>
<dbReference type="OrthoDB" id="5990676at2759"/>
<sequence length="4303" mass="493219">MTNILGYLLWIFIFYSRTDCAAPQAKKKIQEIRVSYCSAKEYPIELDAYTDVEDGDLGDGKLTLELLNASAESFEADEKNPIQLINSTLYIIPVFGETQQKNGKTEEERFYILRVKDTEGSFVDDNFNIVFSGKPKDAQVIFNFTLKHVHSEAALSFYDIYNFYENLVSENLWSGRSLTTRSISIGKNRTELEIIDCDIDASTCETRLIEQHINKIKDQNLIPTYTRNVENLRKTIEVEVISFKWRAISSNCIAAIKPVDSIGTNKNAGFWTYDEKTVRYTLNQTKVIEIAMPNNALTREDINPSELTIAVRELNQDIKIIDFCGSQIENDQWKIYLLATDAFYEYLSRPLDGKFDISPIIASPTVEGRLYGQVIISMHARFLEDLMGTNYAFILSKSTRPVNKYKVTFYMYVNEISNWIFPKQIQLFLTKLHRVFGSEYKDLIYINYYTIKEFQSRNGYAEIQWSLLLDYCNFPMIEFLRTKMFVDGNNQNITQELINEMNEEFRIEKIIENVTSCTLNPPVQIRPIRPITLSYCGVTVYRIENNTFKDEDGDLSKLDVQLQDEQGRKLTGTDIIQFDDATKIIYGLLPSTYNPPLQREITYKLVVTDSSNLSTETVVKFIVSDDSKTIPYSISITTKFTAESTSFNHSPGLALAFKVGNYFGDNDNGFSMVSSQTSSDGNQVIKFGNCTWSTPQCDFVNLNFYKNKLLATSTSLNALLDLKPEFEVLNVEEVIKPPCDKDNPPEVSNPLQDLSVTTCATFIFNIPANTFNDVEQGNTRNLDVSIHFSGLQFGQTEMLHFQETTQIIAIVASESDLNSYNFELKTTDIGGNQAIDSFIVQVQKEEKEPSHIFTFQFRILKNDFQNYVELYSFVRRRFKEFFGDRETDNTFQIFKTEKVSSGYGKDSVHIIEWSNCTITRDECKNEKIERLKSHVFDGDAIKDEFRQSFQTDFFILALSFKLFGVCDVDPPFVENPIPDQNLGFCGPLIYQIPESTFKDSNDGNTRALQLKMTLENGEQIPDTFFIQFNEEEQTIYGILVDKNNDNLPSVVSLKITAENAGMKFAETSFKIFITKNKKAFSVTFKMRYARPKQLDTVDNLVKTSKLLTEYLEWNIDDFYGYKYSTFGKLTSFTFSTCKAKFSPCDRKVIEAVESKAIENGQPSESLKSSMSVQLQVQNFQKVRIGDECIPKNKPEYVKPFQPFTIETCKTFRRNFDSKSFVDEEDVKLTYLVTKIDNNFVNAESSWISVDSSSHQFIGIVPTNIFSATQSLKYNVSVRAIDSNNMHADGDVLVTVRRAQINSFYIFESKIKLKDSQLTSPIDIKMKFSDGVNRFFGSDAAMSISGFEANNDIYRIRWQNCLMVTSCINEAALQILKSNIIQGENQPVQDFSDALSEFDVLEIGLNIADVCKTDINPPTSKDNPLEVHLPICGGFVYQIPVDQFTDTEDGNTRSLDVFLTTDTDIEVNIVYNWMAYDVTKQTLTGYPTLFEATLFNQEKKKLILTARDKTGLTSKVDLVIIFEEINEPKFFYVVGMTTQETSEMKKNFELSVKIAQFLNGSHKDIGVKSITKEKFIFFNCTMTFIPCHWAASNQILTKLGEKNRPNEVLKTLLLPKYDILYVAGEYDLPCSEDAVNPPILKFELETISISMCRWMDFVVPENTFYDLEDGNTRKLQLSFQSTLSQPFDNWILFKQQDQKFHINTLANVAINQPAEGYSFSVIATDSSSRTASTEMKIKITGPFSILEECKLKMSLTILNQLTMSSISLMRMLISKMAIYFQIKTEEIGAVDFQIDSQMKQVTFFWSFCSDVYRRVEYQTNSKALMVDYYNFIVKILLKLYQNDRKTIRSEFLQSFGSEIQVNEVIPMFSGRCQNLPPIVYPGTASLQMDVYYYGYSSQIYQNTIFYDFEDGWTYSLHVTMRNSNRASLFIDSWINVDNVSYNIYAVANSFVRSLTTYSFTYYLYAQDSGGLETNIAITVNIIKSTLNLSPFRFSFIYIYRGSPGQVFVSQTVYLIQKFKLHYTITSNQIVTFSYTVTYGNLNYRLMIWSVLQQDCQSNIYLSTASMRSLSDGSLNQNFVKQFRDFMDLKNILISTTCQPKTEVVINYNITLPQITFCQVFSYQLKYDLFYDPVDGGMSNMQLQLMNENGMLVSKSSWLQINPTSLQLYGVAIRRNYRRLASQKFQLKVTNGRGVTNSLAFEAVISDEPFTTDCPITMSFTYKYLTESTQNIDVLTEMIRMLQKYYNDQEVNIKVLSFQRVDSTFTMVWSNCSSSFRSTTLSTAKNGYTEENRQKIKFVFDHIYINGQIKQEFQTFMSQWSLLISFVSVSYCCIEKGPVAKENEIRLNVDYCKPVNYIIPEDMFNDECDGSTRNLQMKLFYANNQEIDSNEWIQLNKEQAIFGIVTEVVKMNSPQNGYRYLLKAFDYSGRSTSISVIVNIIGNIPDYEAYFVTGYSNTNNEMVSTTQILYETYQHLVGMIDSQNQVDSPNIFIKEFQYPEVIIWTKCELSECDHGKVTSILDKFQIQRYDAIPNTKFIKSASSQMTPYWIQSFIFNQQCGSGIIIITVNPEIPKEENKSNCEIFTYHIPSNLFVASTQMDSRNFVMTARFVGGQSITTSSLIQFNQAKQTFYGYAVSYLMQSSSFQMEVTATHPQSGQKTSTGIKINFPNKTITDNLNETICLINTTLISKYRAVYPDVDILSKFSQLITSYIKTSNIEIVWYKRQPLDNSVWSILWTDCFALYTFYQNKNGIQYFNTMRTTISSLIQSNGELNQDFQQFLQKYEFFKFINITTTEGCGEPPNTPPDPKTPVEVLMPDCGAFEIPLEEDAFVDGINGKTRNLVVEMMFVNGKAVPEDHWIVLNKTQFFVGSVNKESIENQPEGGYEFKLVATDSGGLSSTMKMKVKHSGKQLPNPGYNFNVVGTIAEDFQSEVISVIKIEILKAVSNYVRPNQVEAYKTFYFQTFNVGDKIRFTVSQCKECDPFQIAPFELMDKSKAESIFESIVNVEDANAEIFDSKCGGIYPYNPPFELLKVKYCEYYRYSFVQQFGEYLKNQLDYKLTDKNGNEFPRDYFLYFNKDELTVEAFPTTQIWNDAPTIYESHFLVFFAFQPNTPAKYFYNLTVPEVKTFPKTADYSIVIQTLESQDLPDGYFISKALNNIRKIVNDNGGNLTFYNFQRLSTDPFQYRIDWKICIVGKKCDSSFLKNITEKLLNNELQPSDDIVAAFSPDSIQNIETECENRPPTAMKNYTIVIKSCGHFIYQLPRSLAKDEEDGDLYSMSIQLKNKDGSSLDRTSWVQLNEETKSIIAIPTAKVYESLLQTPLNFLLLIADTEGKSIETILILTGEEKSSDSYYSTTITFQNNLGTNAPFVEIQIVILRNIASMNSSNSLDDYRLVDFKKLASDESSYQMIYSICKIDETVCLPEDNEIKTSEKQLQNDDGNPSSELVDKLSPDILLKDIQFTKRYTIDEVPKTAEDSIKLAVDSCCHSRLYCLENDIFVDKEDGDIKNLKLSLMRRDTSPNSDFVGLVDDCIYVVSYQNFLPGIYNFVLEAQDKCNNTKPINIEVEVLKKCKDEFGVEFSVDIEKPAGEKIDQKDVYRIKSELEKYFSTEDNIAVISKEQTSGKYTLNLGYCTLDINACDLKSVEEIISKLDENGESELTSILKIMNIELQDINIERKGDCTKPPFPPPESKLEKLEFNVTYCEHMDVKMAEDTFFNQEGLSTRDFQLQLLKVDGKDVGKDSWIQLNKTSQSIYGYIRFSDNQNQPKAFNYTLFVRKNEQDRGLKVPLCVYVIGEEPVLDYQMNIKSTILGDPSIPNVYYEIEIIKLLASFFGRGPLNNLGLARSSSSLNEIESFKFSFCNARKKSCDCVLIRETQSKSTDGNGISSISNDLFLFREAETIVQGKCSESKAPVINKDIIDFIQLRKGEIFEVSVPENAFTDDEDGGMSNLTLCIKDNQNRQLDKTSWMKVNQEKICGVYTLNEQRNQISTNKLEKFNLVAKDGCGKEAYNTFTVILQESEIKASASYCLIIDENIEQFKKDCSKVENIVEIIAEKFIIPESDVIITKIISKDENKTQFEWQIPNSNDITCTVQEKSSKHILPNGNVDNDFVLQLDKVNVKVEEILIKCVSTDTIKTPDKSEFPWWVIILLIVILVLLFLIWCLWLFIPRCCKENCCLSLFCERCCTKSGRFSSLNNENDPDYDENKEPIVDSDSIDGMPMVYTKFNKESDTSSNPSTKGELVDGKFSKPKRTKHLWILVNFQIHLSYRHYMIINMVILIHREIFKHLLQKQSQTRERLDEISIA</sequence>
<dbReference type="RefSeq" id="XP_066928145.1">
    <property type="nucleotide sequence ID" value="XM_067072044.1"/>
</dbReference>
<feature type="signal peptide" evidence="2">
    <location>
        <begin position="1"/>
        <end position="20"/>
    </location>
</feature>
<keyword evidence="1" id="KW-0812">Transmembrane</keyword>
<name>A0A7M5X603_9CNID</name>
<dbReference type="InterPro" id="IPR015919">
    <property type="entry name" value="Cadherin-like_sf"/>
</dbReference>
<dbReference type="Gene3D" id="2.60.40.10">
    <property type="entry name" value="Immunoglobulins"/>
    <property type="match status" value="2"/>
</dbReference>
<keyword evidence="1" id="KW-0472">Membrane</keyword>
<dbReference type="SUPFAM" id="SSF49313">
    <property type="entry name" value="Cadherin-like"/>
    <property type="match status" value="3"/>
</dbReference>
<feature type="domain" description="Peptidase S72" evidence="3">
    <location>
        <begin position="2207"/>
        <end position="2332"/>
    </location>
</feature>
<keyword evidence="1" id="KW-1133">Transmembrane helix</keyword>
<dbReference type="GO" id="GO:0005509">
    <property type="term" value="F:calcium ion binding"/>
    <property type="evidence" value="ECO:0007669"/>
    <property type="project" value="InterPro"/>
</dbReference>
<evidence type="ECO:0000259" key="3">
    <source>
        <dbReference type="PROSITE" id="PS51699"/>
    </source>
</evidence>
<feature type="chain" id="PRO_5029768720" description="Peptidase S72 domain-containing protein" evidence="2">
    <location>
        <begin position="21"/>
        <end position="4303"/>
    </location>
</feature>
<evidence type="ECO:0000313" key="5">
    <source>
        <dbReference type="Proteomes" id="UP000594262"/>
    </source>
</evidence>
<protein>
    <recommendedName>
        <fullName evidence="3">Peptidase S72 domain-containing protein</fullName>
    </recommendedName>
</protein>
<dbReference type="PROSITE" id="PS51699">
    <property type="entry name" value="SEA_DG"/>
    <property type="match status" value="2"/>
</dbReference>
<dbReference type="GO" id="GO:0002009">
    <property type="term" value="P:morphogenesis of an epithelium"/>
    <property type="evidence" value="ECO:0007669"/>
    <property type="project" value="TreeGrafter"/>
</dbReference>
<dbReference type="GO" id="GO:0021675">
    <property type="term" value="P:nerve development"/>
    <property type="evidence" value="ECO:0007669"/>
    <property type="project" value="TreeGrafter"/>
</dbReference>
<reference evidence="4" key="1">
    <citation type="submission" date="2021-01" db="UniProtKB">
        <authorList>
            <consortium name="EnsemblMetazoa"/>
        </authorList>
    </citation>
    <scope>IDENTIFICATION</scope>
</reference>
<dbReference type="InterPro" id="IPR030398">
    <property type="entry name" value="SEA_DG_dom"/>
</dbReference>
<organism evidence="4 5">
    <name type="scientific">Clytia hemisphaerica</name>
    <dbReference type="NCBI Taxonomy" id="252671"/>
    <lineage>
        <taxon>Eukaryota</taxon>
        <taxon>Metazoa</taxon>
        <taxon>Cnidaria</taxon>
        <taxon>Hydrozoa</taxon>
        <taxon>Hydroidolina</taxon>
        <taxon>Leptothecata</taxon>
        <taxon>Obeliida</taxon>
        <taxon>Clytiidae</taxon>
        <taxon>Clytia</taxon>
    </lineage>
</organism>
<dbReference type="GO" id="GO:0042383">
    <property type="term" value="C:sarcolemma"/>
    <property type="evidence" value="ECO:0007669"/>
    <property type="project" value="TreeGrafter"/>
</dbReference>